<dbReference type="KEGG" id="see:SNSL254_A1145"/>
<evidence type="ECO:0000313" key="1">
    <source>
        <dbReference type="EMBL" id="ACF64593.1"/>
    </source>
</evidence>
<name>A0A0H3BU81_SALNS</name>
<dbReference type="Proteomes" id="UP000008824">
    <property type="component" value="Chromosome"/>
</dbReference>
<sequence>MFKKTEIGEHLPDNGRVLITCKNGKVMSLRNVYDDEHVASLKSLLELAEQAGCIVVQKGKQRV</sequence>
<accession>A0A0H3BU81</accession>
<proteinExistence type="predicted"/>
<gene>
    <name evidence="1" type="ordered locus">SNSL254_A1145</name>
</gene>
<organism evidence="1 2">
    <name type="scientific">Salmonella newport (strain SL254)</name>
    <dbReference type="NCBI Taxonomy" id="423368"/>
    <lineage>
        <taxon>Bacteria</taxon>
        <taxon>Pseudomonadati</taxon>
        <taxon>Pseudomonadota</taxon>
        <taxon>Gammaproteobacteria</taxon>
        <taxon>Enterobacterales</taxon>
        <taxon>Enterobacteriaceae</taxon>
        <taxon>Salmonella</taxon>
    </lineage>
</organism>
<dbReference type="HOGENOM" id="CLU_207281_0_0_6"/>
<protein>
    <submittedName>
        <fullName evidence="1">Hypothetical phage-related protein</fullName>
    </submittedName>
</protein>
<reference evidence="1 2" key="1">
    <citation type="journal article" date="2011" name="J. Bacteriol.">
        <title>Comparative genomics of 28 Salmonella enterica isolates: evidence for CRISPR-mediated adaptive sublineage evolution.</title>
        <authorList>
            <person name="Fricke W.F."/>
            <person name="Mammel M.K."/>
            <person name="McDermott P.F."/>
            <person name="Tartera C."/>
            <person name="White D.G."/>
            <person name="Leclerc J.E."/>
            <person name="Ravel J."/>
            <person name="Cebula T.A."/>
        </authorList>
    </citation>
    <scope>NUCLEOTIDE SEQUENCE [LARGE SCALE GENOMIC DNA]</scope>
    <source>
        <strain evidence="1 2">SL254</strain>
    </source>
</reference>
<dbReference type="EMBL" id="CP001113">
    <property type="protein sequence ID" value="ACF64593.1"/>
    <property type="molecule type" value="Genomic_DNA"/>
</dbReference>
<evidence type="ECO:0000313" key="2">
    <source>
        <dbReference type="Proteomes" id="UP000008824"/>
    </source>
</evidence>
<dbReference type="RefSeq" id="WP_000474096.1">
    <property type="nucleotide sequence ID" value="NC_011080.1"/>
</dbReference>
<dbReference type="AlphaFoldDB" id="A0A0H3BU81"/>